<proteinExistence type="predicted"/>
<dbReference type="InterPro" id="IPR036761">
    <property type="entry name" value="TTHA0802/YceI-like_sf"/>
</dbReference>
<dbReference type="Proteomes" id="UP000001635">
    <property type="component" value="Chromosome"/>
</dbReference>
<protein>
    <submittedName>
        <fullName evidence="2">YceI family protein</fullName>
    </submittedName>
</protein>
<dbReference type="InterPro" id="IPR007372">
    <property type="entry name" value="Lipid/polyisoprenoid-bd_YceI"/>
</dbReference>
<evidence type="ECO:0000259" key="1">
    <source>
        <dbReference type="SMART" id="SM00867"/>
    </source>
</evidence>
<dbReference type="eggNOG" id="COG2353">
    <property type="taxonomic scope" value="Bacteria"/>
</dbReference>
<dbReference type="Pfam" id="PF04264">
    <property type="entry name" value="YceI"/>
    <property type="match status" value="1"/>
</dbReference>
<name>G0J1T1_CYCMS</name>
<sequence length="198" mass="22039">MHLKRRLKHKIQMKWTLLLAVFIVAGVETVAQNSFTLSTDQELKVEGTSTIHDWEMISDKAKGSAEIELKGNKITGINSMVINLPATSLKSGKGSMDNNAYEALNTKEFPEIQFSLVEVKALTDQSLQAMANLTIAGNTHLMSFKVDYEISGDTIQFIGSFPVNFTQFKMDPPKAMFGTIKTGDKLQISFETIFKLIK</sequence>
<dbReference type="STRING" id="880070.Cycma_4604"/>
<evidence type="ECO:0000313" key="3">
    <source>
        <dbReference type="Proteomes" id="UP000001635"/>
    </source>
</evidence>
<feature type="domain" description="Lipid/polyisoprenoid-binding YceI-like" evidence="1">
    <location>
        <begin position="34"/>
        <end position="195"/>
    </location>
</feature>
<dbReference type="AlphaFoldDB" id="G0J1T1"/>
<accession>G0J1T1</accession>
<dbReference type="EMBL" id="CP002955">
    <property type="protein sequence ID" value="AEL28290.1"/>
    <property type="molecule type" value="Genomic_DNA"/>
</dbReference>
<reference evidence="3" key="1">
    <citation type="submission" date="2011-07" db="EMBL/GenBank/DDBJ databases">
        <title>The complete genome of Cyclobacterium marinum DSM 745.</title>
        <authorList>
            <person name="Lucas S."/>
            <person name="Han J."/>
            <person name="Lapidus A."/>
            <person name="Bruce D."/>
            <person name="Goodwin L."/>
            <person name="Pitluck S."/>
            <person name="Peters L."/>
            <person name="Kyrpides N."/>
            <person name="Mavromatis K."/>
            <person name="Ivanova N."/>
            <person name="Ovchinnikova G."/>
            <person name="Chertkov O."/>
            <person name="Detter J.C."/>
            <person name="Tapia R."/>
            <person name="Han C."/>
            <person name="Land M."/>
            <person name="Hauser L."/>
            <person name="Markowitz V."/>
            <person name="Cheng J.-F."/>
            <person name="Hugenholtz P."/>
            <person name="Woyke T."/>
            <person name="Wu D."/>
            <person name="Tindall B."/>
            <person name="Schuetze A."/>
            <person name="Brambilla E."/>
            <person name="Klenk H.-P."/>
            <person name="Eisen J.A."/>
        </authorList>
    </citation>
    <scope>NUCLEOTIDE SEQUENCE [LARGE SCALE GENOMIC DNA]</scope>
    <source>
        <strain evidence="3">ATCC 25205 / DSM 745 / LMG 13164 / NCIMB 1802</strain>
    </source>
</reference>
<dbReference type="HOGENOM" id="CLU_108463_0_0_10"/>
<gene>
    <name evidence="2" type="ordered locus">Cycma_4604</name>
</gene>
<dbReference type="SMART" id="SM00867">
    <property type="entry name" value="YceI"/>
    <property type="match status" value="1"/>
</dbReference>
<dbReference type="Gene3D" id="2.40.128.110">
    <property type="entry name" value="Lipid/polyisoprenoid-binding, YceI-like"/>
    <property type="match status" value="1"/>
</dbReference>
<evidence type="ECO:0000313" key="2">
    <source>
        <dbReference type="EMBL" id="AEL28290.1"/>
    </source>
</evidence>
<dbReference type="SUPFAM" id="SSF101874">
    <property type="entry name" value="YceI-like"/>
    <property type="match status" value="1"/>
</dbReference>
<keyword evidence="3" id="KW-1185">Reference proteome</keyword>
<dbReference type="KEGG" id="cmr:Cycma_4604"/>
<organism evidence="2 3">
    <name type="scientific">Cyclobacterium marinum (strain ATCC 25205 / DSM 745 / LMG 13164 / NCIMB 1802)</name>
    <name type="common">Flectobacillus marinus</name>
    <dbReference type="NCBI Taxonomy" id="880070"/>
    <lineage>
        <taxon>Bacteria</taxon>
        <taxon>Pseudomonadati</taxon>
        <taxon>Bacteroidota</taxon>
        <taxon>Cytophagia</taxon>
        <taxon>Cytophagales</taxon>
        <taxon>Cyclobacteriaceae</taxon>
        <taxon>Cyclobacterium</taxon>
    </lineage>
</organism>